<comment type="similarity">
    <text evidence="2 11">Belongs to the CBP4 family.</text>
</comment>
<evidence type="ECO:0000256" key="1">
    <source>
        <dbReference type="ARBA" id="ARBA00004434"/>
    </source>
</evidence>
<comment type="function">
    <text evidence="9 11">Essential for the assembly of ubiquinol-cytochrome c reductase. It has a direct effect on the correct occurrence of the Rieske protein, core 4, core 5 and apocytochrome b.</text>
</comment>
<evidence type="ECO:0000256" key="8">
    <source>
        <dbReference type="ARBA" id="ARBA00023186"/>
    </source>
</evidence>
<reference evidence="13" key="1">
    <citation type="journal article" date="2020" name="Stud. Mycol.">
        <title>101 Dothideomycetes genomes: a test case for predicting lifestyles and emergence of pathogens.</title>
        <authorList>
            <person name="Haridas S."/>
            <person name="Albert R."/>
            <person name="Binder M."/>
            <person name="Bloem J."/>
            <person name="Labutti K."/>
            <person name="Salamov A."/>
            <person name="Andreopoulos B."/>
            <person name="Baker S."/>
            <person name="Barry K."/>
            <person name="Bills G."/>
            <person name="Bluhm B."/>
            <person name="Cannon C."/>
            <person name="Castanera R."/>
            <person name="Culley D."/>
            <person name="Daum C."/>
            <person name="Ezra D."/>
            <person name="Gonzalez J."/>
            <person name="Henrissat B."/>
            <person name="Kuo A."/>
            <person name="Liang C."/>
            <person name="Lipzen A."/>
            <person name="Lutzoni F."/>
            <person name="Magnuson J."/>
            <person name="Mondo S."/>
            <person name="Nolan M."/>
            <person name="Ohm R."/>
            <person name="Pangilinan J."/>
            <person name="Park H.-J."/>
            <person name="Ramirez L."/>
            <person name="Alfaro M."/>
            <person name="Sun H."/>
            <person name="Tritt A."/>
            <person name="Yoshinaga Y."/>
            <person name="Zwiers L.-H."/>
            <person name="Turgeon B."/>
            <person name="Goodwin S."/>
            <person name="Spatafora J."/>
            <person name="Crous P."/>
            <person name="Grigoriev I."/>
        </authorList>
    </citation>
    <scope>NUCLEOTIDE SEQUENCE</scope>
    <source>
        <strain evidence="13">CBS 119925</strain>
    </source>
</reference>
<sequence length="116" mass="13284">MPGAGTYVKALTAGAALCIGGPALVWYITPSEEEIFKRYNPELQKRALETREARQQEFDDFVSQLKEASKSDKPIWFAQKEIQQRLANEKTQRLREEQAQQQAEAEKRRAEIRSSA</sequence>
<keyword evidence="4 11" id="KW-0999">Mitochondrion inner membrane</keyword>
<evidence type="ECO:0000313" key="14">
    <source>
        <dbReference type="Proteomes" id="UP000799440"/>
    </source>
</evidence>
<name>A0A6A6V5H2_9PLEO</name>
<evidence type="ECO:0000313" key="13">
    <source>
        <dbReference type="EMBL" id="KAF2745818.1"/>
    </source>
</evidence>
<dbReference type="InterPro" id="IPR012420">
    <property type="entry name" value="Cbp4"/>
</dbReference>
<dbReference type="Proteomes" id="UP000799440">
    <property type="component" value="Unassembled WGS sequence"/>
</dbReference>
<keyword evidence="5 11" id="KW-1133">Transmembrane helix</keyword>
<comment type="subcellular location">
    <subcellularLocation>
        <location evidence="1 11">Mitochondrion inner membrane</location>
        <topology evidence="1 11">Single-pass membrane protein</topology>
    </subcellularLocation>
</comment>
<evidence type="ECO:0000256" key="6">
    <source>
        <dbReference type="ARBA" id="ARBA00023128"/>
    </source>
</evidence>
<accession>A0A6A6V5H2</accession>
<feature type="region of interest" description="Disordered" evidence="12">
    <location>
        <begin position="88"/>
        <end position="116"/>
    </location>
</feature>
<dbReference type="OrthoDB" id="5576752at2759"/>
<keyword evidence="7 11" id="KW-0472">Membrane</keyword>
<evidence type="ECO:0000256" key="2">
    <source>
        <dbReference type="ARBA" id="ARBA00006780"/>
    </source>
</evidence>
<dbReference type="GO" id="GO:0005743">
    <property type="term" value="C:mitochondrial inner membrane"/>
    <property type="evidence" value="ECO:0007669"/>
    <property type="project" value="UniProtKB-SubCell"/>
</dbReference>
<evidence type="ECO:0000256" key="12">
    <source>
        <dbReference type="SAM" id="MobiDB-lite"/>
    </source>
</evidence>
<keyword evidence="6 11" id="KW-0496">Mitochondrion</keyword>
<evidence type="ECO:0000256" key="4">
    <source>
        <dbReference type="ARBA" id="ARBA00022792"/>
    </source>
</evidence>
<evidence type="ECO:0000256" key="10">
    <source>
        <dbReference type="ARBA" id="ARBA00031521"/>
    </source>
</evidence>
<proteinExistence type="inferred from homology"/>
<evidence type="ECO:0000256" key="11">
    <source>
        <dbReference type="RuleBase" id="RU368005"/>
    </source>
</evidence>
<keyword evidence="14" id="KW-1185">Reference proteome</keyword>
<gene>
    <name evidence="13" type="ORF">M011DRAFT_478606</name>
</gene>
<dbReference type="AlphaFoldDB" id="A0A6A6V5H2"/>
<keyword evidence="8 11" id="KW-0143">Chaperone</keyword>
<dbReference type="PANTHER" id="PTHR28202:SF1">
    <property type="entry name" value="ASSEMBLY FACTOR CBP4"/>
    <property type="match status" value="1"/>
</dbReference>
<keyword evidence="3 11" id="KW-0812">Transmembrane</keyword>
<dbReference type="EMBL" id="MU006580">
    <property type="protein sequence ID" value="KAF2745818.1"/>
    <property type="molecule type" value="Genomic_DNA"/>
</dbReference>
<evidence type="ECO:0000256" key="5">
    <source>
        <dbReference type="ARBA" id="ARBA00022989"/>
    </source>
</evidence>
<evidence type="ECO:0000256" key="3">
    <source>
        <dbReference type="ARBA" id="ARBA00022692"/>
    </source>
</evidence>
<dbReference type="GO" id="GO:0034551">
    <property type="term" value="P:mitochondrial respiratory chain complex III assembly"/>
    <property type="evidence" value="ECO:0007669"/>
    <property type="project" value="TreeGrafter"/>
</dbReference>
<feature type="transmembrane region" description="Helical" evidence="11">
    <location>
        <begin position="6"/>
        <end position="28"/>
    </location>
</feature>
<organism evidence="13 14">
    <name type="scientific">Sporormia fimetaria CBS 119925</name>
    <dbReference type="NCBI Taxonomy" id="1340428"/>
    <lineage>
        <taxon>Eukaryota</taxon>
        <taxon>Fungi</taxon>
        <taxon>Dikarya</taxon>
        <taxon>Ascomycota</taxon>
        <taxon>Pezizomycotina</taxon>
        <taxon>Dothideomycetes</taxon>
        <taxon>Pleosporomycetidae</taxon>
        <taxon>Pleosporales</taxon>
        <taxon>Sporormiaceae</taxon>
        <taxon>Sporormia</taxon>
    </lineage>
</organism>
<evidence type="ECO:0000256" key="9">
    <source>
        <dbReference type="ARBA" id="ARBA00025413"/>
    </source>
</evidence>
<dbReference type="Pfam" id="PF07960">
    <property type="entry name" value="CBP4"/>
    <property type="match status" value="1"/>
</dbReference>
<dbReference type="PANTHER" id="PTHR28202">
    <property type="entry name" value="ASSEMBLY FACTOR CBP4"/>
    <property type="match status" value="1"/>
</dbReference>
<protein>
    <recommendedName>
        <fullName evidence="10 11">Cytochrome b mRNA-processing protein 4</fullName>
    </recommendedName>
</protein>
<evidence type="ECO:0000256" key="7">
    <source>
        <dbReference type="ARBA" id="ARBA00023136"/>
    </source>
</evidence>